<accession>A0A1N7HV15</accession>
<dbReference type="RefSeq" id="WP_076351397.1">
    <property type="nucleotide sequence ID" value="NZ_CP033926.1"/>
</dbReference>
<protein>
    <recommendedName>
        <fullName evidence="5">HEAT repeat domain-containing protein</fullName>
    </recommendedName>
</protein>
<dbReference type="OrthoDB" id="1445467at2"/>
<gene>
    <name evidence="1" type="ORF">EG359_04995</name>
    <name evidence="2" type="ORF">SAMN05421768_101362</name>
</gene>
<dbReference type="EMBL" id="CP033926">
    <property type="protein sequence ID" value="AZA98999.1"/>
    <property type="molecule type" value="Genomic_DNA"/>
</dbReference>
<dbReference type="SUPFAM" id="SSF48371">
    <property type="entry name" value="ARM repeat"/>
    <property type="match status" value="1"/>
</dbReference>
<dbReference type="Proteomes" id="UP000279541">
    <property type="component" value="Chromosome"/>
</dbReference>
<proteinExistence type="predicted"/>
<organism evidence="2 3">
    <name type="scientific">Chryseobacterium joostei</name>
    <dbReference type="NCBI Taxonomy" id="112234"/>
    <lineage>
        <taxon>Bacteria</taxon>
        <taxon>Pseudomonadati</taxon>
        <taxon>Bacteroidota</taxon>
        <taxon>Flavobacteriia</taxon>
        <taxon>Flavobacteriales</taxon>
        <taxon>Weeksellaceae</taxon>
        <taxon>Chryseobacterium group</taxon>
        <taxon>Chryseobacterium</taxon>
    </lineage>
</organism>
<evidence type="ECO:0000313" key="3">
    <source>
        <dbReference type="Proteomes" id="UP000186106"/>
    </source>
</evidence>
<evidence type="ECO:0000313" key="4">
    <source>
        <dbReference type="Proteomes" id="UP000279541"/>
    </source>
</evidence>
<dbReference type="KEGG" id="cjt:EG359_04995"/>
<dbReference type="AlphaFoldDB" id="A0A1N7HV15"/>
<sequence length="224" mass="26214">MIEKLNKFDLNTSEIEKLKAFQSRDGFVLLDDAEFGEMENYFSQFPIYKNLVALLTDEDSNYWCINVSGPMKGMICYLSHDEPNLEPKFKDISSFLKVIDENPEAYDFYDLEEISFDFPNSKNPPEFIERKQIIEELKTNFHSENDEDVRLQIAYSIIVLTSVEEIEDSIYPFLDDEDMYIQERAIQILGFHKYKPAKEKLIEMKNSVMPNGQTAIEIALKKLN</sequence>
<reference evidence="2 3" key="1">
    <citation type="submission" date="2017-01" db="EMBL/GenBank/DDBJ databases">
        <authorList>
            <person name="Mah S.A."/>
            <person name="Swanson W.J."/>
            <person name="Moy G.W."/>
            <person name="Vacquier V.D."/>
        </authorList>
    </citation>
    <scope>NUCLEOTIDE SEQUENCE [LARGE SCALE GENOMIC DNA]</scope>
    <source>
        <strain evidence="2 3">DSM 16927</strain>
    </source>
</reference>
<evidence type="ECO:0008006" key="5">
    <source>
        <dbReference type="Google" id="ProtNLM"/>
    </source>
</evidence>
<dbReference type="Proteomes" id="UP000186106">
    <property type="component" value="Unassembled WGS sequence"/>
</dbReference>
<evidence type="ECO:0000313" key="2">
    <source>
        <dbReference type="EMBL" id="SIS28704.1"/>
    </source>
</evidence>
<dbReference type="InterPro" id="IPR016024">
    <property type="entry name" value="ARM-type_fold"/>
</dbReference>
<dbReference type="EMBL" id="FTNZ01000001">
    <property type="protein sequence ID" value="SIS28704.1"/>
    <property type="molecule type" value="Genomic_DNA"/>
</dbReference>
<reference evidence="1 4" key="2">
    <citation type="submission" date="2018-11" db="EMBL/GenBank/DDBJ databases">
        <title>Proposal to divide the Flavobacteriaceae and reorganize its genera based on Amino Acid Identity values calculated from whole genome sequences.</title>
        <authorList>
            <person name="Nicholson A.C."/>
            <person name="Gulvik C.A."/>
            <person name="Whitney A.M."/>
            <person name="Humrighouse B.W."/>
            <person name="Bell M."/>
            <person name="Holmes B."/>
            <person name="Steigerwalt A.G."/>
            <person name="Villarma A."/>
            <person name="Sheth M."/>
            <person name="Batra D."/>
            <person name="Pryor J."/>
            <person name="Bernardet J.-F."/>
            <person name="Hugo C."/>
            <person name="Kampfer P."/>
            <person name="Newman J."/>
            <person name="McQuiston J.R."/>
        </authorList>
    </citation>
    <scope>NUCLEOTIDE SEQUENCE [LARGE SCALE GENOMIC DNA]</scope>
    <source>
        <strain evidence="1 4">DSM 16927</strain>
    </source>
</reference>
<evidence type="ECO:0000313" key="1">
    <source>
        <dbReference type="EMBL" id="AZA98999.1"/>
    </source>
</evidence>
<name>A0A1N7HV15_9FLAO</name>
<keyword evidence="4" id="KW-1185">Reference proteome</keyword>